<protein>
    <submittedName>
        <fullName evidence="2">Uncharacterized protein</fullName>
    </submittedName>
</protein>
<accession>E6QID7</accession>
<reference evidence="2" key="1">
    <citation type="submission" date="2009-10" db="EMBL/GenBank/DDBJ databases">
        <title>Diversity of trophic interactions inside an arsenic-rich microbial ecosystem.</title>
        <authorList>
            <person name="Bertin P.N."/>
            <person name="Heinrich-Salmeron A."/>
            <person name="Pelletier E."/>
            <person name="Goulhen-Chollet F."/>
            <person name="Arsene-Ploetze F."/>
            <person name="Gallien S."/>
            <person name="Calteau A."/>
            <person name="Vallenet D."/>
            <person name="Casiot C."/>
            <person name="Chane-Woon-Ming B."/>
            <person name="Giloteaux L."/>
            <person name="Barakat M."/>
            <person name="Bonnefoy V."/>
            <person name="Bruneel O."/>
            <person name="Chandler M."/>
            <person name="Cleiss J."/>
            <person name="Duran R."/>
            <person name="Elbaz-Poulichet F."/>
            <person name="Fonknechten N."/>
            <person name="Lauga B."/>
            <person name="Mornico D."/>
            <person name="Ortet P."/>
            <person name="Schaeffer C."/>
            <person name="Siguier P."/>
            <person name="Alexander Thil Smith A."/>
            <person name="Van Dorsselaer A."/>
            <person name="Weissenbach J."/>
            <person name="Medigue C."/>
            <person name="Le Paslier D."/>
        </authorList>
    </citation>
    <scope>NUCLEOTIDE SEQUENCE</scope>
</reference>
<feature type="region of interest" description="Disordered" evidence="1">
    <location>
        <begin position="1"/>
        <end position="24"/>
    </location>
</feature>
<evidence type="ECO:0000256" key="1">
    <source>
        <dbReference type="SAM" id="MobiDB-lite"/>
    </source>
</evidence>
<organism evidence="2">
    <name type="scientific">mine drainage metagenome</name>
    <dbReference type="NCBI Taxonomy" id="410659"/>
    <lineage>
        <taxon>unclassified sequences</taxon>
        <taxon>metagenomes</taxon>
        <taxon>ecological metagenomes</taxon>
    </lineage>
</organism>
<gene>
    <name evidence="2" type="ORF">CARN6_0308</name>
</gene>
<evidence type="ECO:0000313" key="2">
    <source>
        <dbReference type="EMBL" id="CBI07002.1"/>
    </source>
</evidence>
<proteinExistence type="predicted"/>
<comment type="caution">
    <text evidence="2">The sequence shown here is derived from an EMBL/GenBank/DDBJ whole genome shotgun (WGS) entry which is preliminary data.</text>
</comment>
<dbReference type="AlphaFoldDB" id="E6QID7"/>
<feature type="compositionally biased region" description="Basic residues" evidence="1">
    <location>
        <begin position="1"/>
        <end position="11"/>
    </location>
</feature>
<dbReference type="EMBL" id="CABQ01000051">
    <property type="protein sequence ID" value="CBI07002.1"/>
    <property type="molecule type" value="Genomic_DNA"/>
</dbReference>
<name>E6QID7_9ZZZZ</name>
<sequence length="316" mass="36356">MPKTSKRRQHTSKGETLSSMSGQPRIASVHSLMPGFRNEPRPLLSFILRVLDGKHRQMVREHLEEFFRIDFQVSTPWMSKIARFLANDPTLFSNAIDGMIAGMREMADMWIDSGKSRINPDADTPTDRNVQDQLPGREYSLAQLLYRALLRTHPVYKEMYRDGSTKIVELFPRFQPPELSGLDEALKAHGAAWAAFHFSRLLDSPDSHLLSRCDKCNSYFAYERARLRTVKHGVFCPKCKGTASVKRTEASRKARLETAAKAWIEWESKPARRTDQREWVWQQVNKAHGTAFGRRWVSQNLAEIEKRVEALRNAKG</sequence>